<protein>
    <submittedName>
        <fullName evidence="1">Uncharacterized protein</fullName>
    </submittedName>
</protein>
<dbReference type="Proteomes" id="UP000276133">
    <property type="component" value="Unassembled WGS sequence"/>
</dbReference>
<reference evidence="1 2" key="1">
    <citation type="journal article" date="2018" name="Sci. Rep.">
        <title>Genomic signatures of local adaptation to the degree of environmental predictability in rotifers.</title>
        <authorList>
            <person name="Franch-Gras L."/>
            <person name="Hahn C."/>
            <person name="Garcia-Roger E.M."/>
            <person name="Carmona M.J."/>
            <person name="Serra M."/>
            <person name="Gomez A."/>
        </authorList>
    </citation>
    <scope>NUCLEOTIDE SEQUENCE [LARGE SCALE GENOMIC DNA]</scope>
    <source>
        <strain evidence="1">HYR1</strain>
    </source>
</reference>
<dbReference type="AlphaFoldDB" id="A0A3M7QQR8"/>
<gene>
    <name evidence="1" type="ORF">BpHYR1_002490</name>
</gene>
<evidence type="ECO:0000313" key="2">
    <source>
        <dbReference type="Proteomes" id="UP000276133"/>
    </source>
</evidence>
<name>A0A3M7QQR8_BRAPC</name>
<sequence>MSKKIYQCLKNYLIILIFNLKLTDEIFIIKKPKSLKIVLQNVSADTSLIFVFVLCSKIRNT</sequence>
<accession>A0A3M7QQR8</accession>
<proteinExistence type="predicted"/>
<organism evidence="1 2">
    <name type="scientific">Brachionus plicatilis</name>
    <name type="common">Marine rotifer</name>
    <name type="synonym">Brachionus muelleri</name>
    <dbReference type="NCBI Taxonomy" id="10195"/>
    <lineage>
        <taxon>Eukaryota</taxon>
        <taxon>Metazoa</taxon>
        <taxon>Spiralia</taxon>
        <taxon>Gnathifera</taxon>
        <taxon>Rotifera</taxon>
        <taxon>Eurotatoria</taxon>
        <taxon>Monogononta</taxon>
        <taxon>Pseudotrocha</taxon>
        <taxon>Ploima</taxon>
        <taxon>Brachionidae</taxon>
        <taxon>Brachionus</taxon>
    </lineage>
</organism>
<dbReference type="EMBL" id="REGN01005451">
    <property type="protein sequence ID" value="RNA13308.1"/>
    <property type="molecule type" value="Genomic_DNA"/>
</dbReference>
<comment type="caution">
    <text evidence="1">The sequence shown here is derived from an EMBL/GenBank/DDBJ whole genome shotgun (WGS) entry which is preliminary data.</text>
</comment>
<keyword evidence="2" id="KW-1185">Reference proteome</keyword>
<evidence type="ECO:0000313" key="1">
    <source>
        <dbReference type="EMBL" id="RNA13308.1"/>
    </source>
</evidence>